<dbReference type="Gene3D" id="1.10.340.30">
    <property type="entry name" value="Hypothetical protein, domain 2"/>
    <property type="match status" value="1"/>
</dbReference>
<proteinExistence type="predicted"/>
<dbReference type="InterPro" id="IPR052891">
    <property type="entry name" value="DNA-3mA_glycosylase"/>
</dbReference>
<name>A0A1X9NCY2_9GAMM</name>
<protein>
    <submittedName>
        <fullName evidence="1">3-methyladenine DNA glycosylase</fullName>
    </submittedName>
</protein>
<evidence type="ECO:0000313" key="2">
    <source>
        <dbReference type="Proteomes" id="UP000193450"/>
    </source>
</evidence>
<dbReference type="SUPFAM" id="SSF48150">
    <property type="entry name" value="DNA-glycosylase"/>
    <property type="match status" value="1"/>
</dbReference>
<dbReference type="Proteomes" id="UP000193450">
    <property type="component" value="Chromosome"/>
</dbReference>
<dbReference type="GO" id="GO:0006284">
    <property type="term" value="P:base-excision repair"/>
    <property type="evidence" value="ECO:0007669"/>
    <property type="project" value="InterPro"/>
</dbReference>
<dbReference type="EMBL" id="CP019343">
    <property type="protein sequence ID" value="ARN75890.1"/>
    <property type="molecule type" value="Genomic_DNA"/>
</dbReference>
<dbReference type="GO" id="GO:0008725">
    <property type="term" value="F:DNA-3-methyladenine glycosylase activity"/>
    <property type="evidence" value="ECO:0007669"/>
    <property type="project" value="InterPro"/>
</dbReference>
<dbReference type="AlphaFoldDB" id="A0A1X9NCY2"/>
<sequence length="223" mass="25492">MKDFDWIYQHVLERLGSAREVERYLSKPASAGQLKAQDDAFYLSTLCRRVFRAGLKHSVVDNKWPGFEQAFFGFNPRRVAMMSDEEMDALMGNTEIIRHWQKIKSVRYNAGFMLEIIEQHGSIGHWLAQWPAEDIVALWTLLKKEGAQLGGNSGPYFLRMVGKDTFILTEDLVVALKAQGIVDKKPDSQKDLKRVQGAFNHWAEQSGRPLCQISQLLAMTVNY</sequence>
<dbReference type="KEGG" id="osg:BST96_18365"/>
<dbReference type="STRING" id="716816.BST96_18365"/>
<dbReference type="Pfam" id="PF03352">
    <property type="entry name" value="Adenine_glyco"/>
    <property type="match status" value="1"/>
</dbReference>
<organism evidence="1 2">
    <name type="scientific">Oceanicoccus sagamiensis</name>
    <dbReference type="NCBI Taxonomy" id="716816"/>
    <lineage>
        <taxon>Bacteria</taxon>
        <taxon>Pseudomonadati</taxon>
        <taxon>Pseudomonadota</taxon>
        <taxon>Gammaproteobacteria</taxon>
        <taxon>Cellvibrionales</taxon>
        <taxon>Spongiibacteraceae</taxon>
        <taxon>Oceanicoccus</taxon>
    </lineage>
</organism>
<evidence type="ECO:0000313" key="1">
    <source>
        <dbReference type="EMBL" id="ARN75890.1"/>
    </source>
</evidence>
<keyword evidence="2" id="KW-1185">Reference proteome</keyword>
<dbReference type="InterPro" id="IPR005019">
    <property type="entry name" value="Adenine_glyco"/>
</dbReference>
<gene>
    <name evidence="1" type="ORF">BST96_18365</name>
</gene>
<dbReference type="PANTHER" id="PTHR30037">
    <property type="entry name" value="DNA-3-METHYLADENINE GLYCOSYLASE 1"/>
    <property type="match status" value="1"/>
</dbReference>
<reference evidence="1 2" key="1">
    <citation type="submission" date="2016-11" db="EMBL/GenBank/DDBJ databases">
        <title>Trade-off between light-utilization and light-protection in marine flavobacteria.</title>
        <authorList>
            <person name="Kumagai Y."/>
        </authorList>
    </citation>
    <scope>NUCLEOTIDE SEQUENCE [LARGE SCALE GENOMIC DNA]</scope>
    <source>
        <strain evidence="1 2">NBRC 107125</strain>
    </source>
</reference>
<dbReference type="RefSeq" id="WP_085760085.1">
    <property type="nucleotide sequence ID" value="NZ_CP019343.1"/>
</dbReference>
<dbReference type="OrthoDB" id="9795156at2"/>
<accession>A0A1X9NCY2</accession>
<dbReference type="InterPro" id="IPR011257">
    <property type="entry name" value="DNA_glycosylase"/>
</dbReference>
<dbReference type="PANTHER" id="PTHR30037:SF3">
    <property type="entry name" value="BLR0857 PROTEIN"/>
    <property type="match status" value="1"/>
</dbReference>